<dbReference type="PANTHER" id="PTHR37412:SF2">
    <property type="entry name" value="C2 DOMAIN-CONTAINING PROTEIN 5"/>
    <property type="match status" value="1"/>
</dbReference>
<dbReference type="Proteomes" id="UP000245119">
    <property type="component" value="Linkage Group LG3"/>
</dbReference>
<dbReference type="GO" id="GO:0010828">
    <property type="term" value="P:positive regulation of D-glucose transmembrane transport"/>
    <property type="evidence" value="ECO:0007669"/>
    <property type="project" value="TreeGrafter"/>
</dbReference>
<feature type="compositionally biased region" description="Polar residues" evidence="1">
    <location>
        <begin position="345"/>
        <end position="355"/>
    </location>
</feature>
<sequence length="1069" mass="117193">MPGRLKVRLLGARDLPVMDRASDLTDAFVEVRFDGEMFKTEVCKKSLNPQWNSDWFKFEVDDEVLQDEPLDIRVLDYDTYSAHDAIGKVYIDLNPLLTRDLPCTINGWFPIYDTMHGIRGELNVQVKVELFSDLNKFRQSSCGIQFFCTAAVPSGYALQGVQGFVEELVVNDDPEYQWIDKIRTPRASNEARQRLFSKLSASNKIISKTSAWIHYVPAACSVRLESKVMEMGGNAVLGYTQNFDLEGESGIVVRAIGTAVTLAKLHSAQHSPIGVSPLKDLGQEDDRGFDFLSSSPLPQDTNQPGSPPLAINRHSNSPARVSGSGGGNNYSSRRLSDSDVGSPPRANSLTGSYSSGINIGVTPRAPPPCNAINQQNIDLLEYPFFTMRSYPPGFIVSLGSMVSARSVKLLDKIDNPEEPETRDMWWNEIRTEIRSHARSMNCHAVLGYTEQTAICDEIIILSASGTAARISFHIGPSGQVGQSSHLLQAPALIVPNAAVPSVDRQQSSEREKDKERRLTVDIALANQLAQMRLLAASEGSEKLSSKCSVCHIPYHAHNLPFPINLTLCTICKKRRVPDILFTTIDPPKEIPVVSHGSLVQARVCRAKSKGKGSEATAKDVSDSLPFLEYELHSQLINKLKMRGLNSLFGLKIQICLGETMITALATGTGVFLSPMPQPPLPKLSTQVQVATQEENRDLVELQARINGIVQQHRQRLSLEMAVNQNIHAPVTDESDEEQSDLEMPITSKDTFVLEIDDPKDEILSLILQDSVPPTGFEVCSTQYPPGIPPDRLTGHLQMFTQMAVIRYLPHINSKLEFGDIFEMLLRRMYFKLRRLAPCVLTDLNFTMEVPDEDEVQVAVTGCCLGVGDPQPQNTLLTLSANVKHPVAGTSAQAAGQTDDMMFNLEVDGEVAPAAAAKVSSSIEISSGPHLTSCNPIVKQRVGVEITPLPTVIGGQIVKYLGNHNFFLIRESTSVKECGGLGGFMQRFIGEVLAIVRGHVSALGGNALVGYQMSHCVLFSNLHKNQAQCLINVCGDAVQISYDCEPVQVDFPSSLNTPNIVTQSYAEASS</sequence>
<dbReference type="InterPro" id="IPR056430">
    <property type="entry name" value="C2CD5_YbjQ-like_dom"/>
</dbReference>
<dbReference type="InterPro" id="IPR037785">
    <property type="entry name" value="C2_C2CD5"/>
</dbReference>
<proteinExistence type="predicted"/>
<protein>
    <recommendedName>
        <fullName evidence="2">C2 domain-containing protein</fullName>
    </recommendedName>
</protein>
<dbReference type="InterPro" id="IPR057815">
    <property type="entry name" value="C2CD5_C"/>
</dbReference>
<dbReference type="EMBL" id="PZQS01000003">
    <property type="protein sequence ID" value="PVD33850.1"/>
    <property type="molecule type" value="Genomic_DNA"/>
</dbReference>
<dbReference type="GO" id="GO:0005886">
    <property type="term" value="C:plasma membrane"/>
    <property type="evidence" value="ECO:0007669"/>
    <property type="project" value="TreeGrafter"/>
</dbReference>
<comment type="caution">
    <text evidence="3">The sequence shown here is derived from an EMBL/GenBank/DDBJ whole genome shotgun (WGS) entry which is preliminary data.</text>
</comment>
<dbReference type="InterPro" id="IPR035892">
    <property type="entry name" value="C2_domain_sf"/>
</dbReference>
<dbReference type="GO" id="GO:0065002">
    <property type="term" value="P:intracellular protein transmembrane transport"/>
    <property type="evidence" value="ECO:0007669"/>
    <property type="project" value="TreeGrafter"/>
</dbReference>
<dbReference type="GO" id="GO:0072659">
    <property type="term" value="P:protein localization to plasma membrane"/>
    <property type="evidence" value="ECO:0007669"/>
    <property type="project" value="TreeGrafter"/>
</dbReference>
<dbReference type="InterPro" id="IPR000008">
    <property type="entry name" value="C2_dom"/>
</dbReference>
<accession>A0A2T7PKB6</accession>
<dbReference type="Pfam" id="PF23025">
    <property type="entry name" value="YbjQ_2"/>
    <property type="match status" value="3"/>
</dbReference>
<dbReference type="Pfam" id="PF23028">
    <property type="entry name" value="YbjQ_3"/>
    <property type="match status" value="1"/>
</dbReference>
<name>A0A2T7PKB6_POMCA</name>
<dbReference type="CDD" id="cd08688">
    <property type="entry name" value="C2_KIAA0528-like"/>
    <property type="match status" value="1"/>
</dbReference>
<dbReference type="STRING" id="400727.A0A2T7PKB6"/>
<feature type="domain" description="C2" evidence="2">
    <location>
        <begin position="1"/>
        <end position="109"/>
    </location>
</feature>
<dbReference type="Pfam" id="PF00168">
    <property type="entry name" value="C2"/>
    <property type="match status" value="1"/>
</dbReference>
<reference evidence="3 4" key="1">
    <citation type="submission" date="2018-04" db="EMBL/GenBank/DDBJ databases">
        <title>The genome of golden apple snail Pomacea canaliculata provides insight into stress tolerance and invasive adaptation.</title>
        <authorList>
            <person name="Liu C."/>
            <person name="Liu B."/>
            <person name="Ren Y."/>
            <person name="Zhang Y."/>
            <person name="Wang H."/>
            <person name="Li S."/>
            <person name="Jiang F."/>
            <person name="Yin L."/>
            <person name="Zhang G."/>
            <person name="Qian W."/>
            <person name="Fan W."/>
        </authorList>
    </citation>
    <scope>NUCLEOTIDE SEQUENCE [LARGE SCALE GENOMIC DNA]</scope>
    <source>
        <strain evidence="3">SZHN2017</strain>
        <tissue evidence="3">Muscle</tissue>
    </source>
</reference>
<dbReference type="SUPFAM" id="SSF49562">
    <property type="entry name" value="C2 domain (Calcium/lipid-binding domain, CaLB)"/>
    <property type="match status" value="1"/>
</dbReference>
<feature type="region of interest" description="Disordered" evidence="1">
    <location>
        <begin position="285"/>
        <end position="355"/>
    </location>
</feature>
<organism evidence="3 4">
    <name type="scientific">Pomacea canaliculata</name>
    <name type="common">Golden apple snail</name>
    <dbReference type="NCBI Taxonomy" id="400727"/>
    <lineage>
        <taxon>Eukaryota</taxon>
        <taxon>Metazoa</taxon>
        <taxon>Spiralia</taxon>
        <taxon>Lophotrochozoa</taxon>
        <taxon>Mollusca</taxon>
        <taxon>Gastropoda</taxon>
        <taxon>Caenogastropoda</taxon>
        <taxon>Architaenioglossa</taxon>
        <taxon>Ampullarioidea</taxon>
        <taxon>Ampullariidae</taxon>
        <taxon>Pomacea</taxon>
    </lineage>
</organism>
<dbReference type="AlphaFoldDB" id="A0A2T7PKB6"/>
<feature type="compositionally biased region" description="Polar residues" evidence="1">
    <location>
        <begin position="292"/>
        <end position="304"/>
    </location>
</feature>
<dbReference type="SMART" id="SM00239">
    <property type="entry name" value="C2"/>
    <property type="match status" value="1"/>
</dbReference>
<evidence type="ECO:0000256" key="1">
    <source>
        <dbReference type="SAM" id="MobiDB-lite"/>
    </source>
</evidence>
<evidence type="ECO:0000313" key="3">
    <source>
        <dbReference type="EMBL" id="PVD33850.1"/>
    </source>
</evidence>
<dbReference type="PROSITE" id="PS50004">
    <property type="entry name" value="C2"/>
    <property type="match status" value="1"/>
</dbReference>
<dbReference type="PANTHER" id="PTHR37412">
    <property type="entry name" value="C2 DOMAIN-CONTAINING PROTEIN 5"/>
    <property type="match status" value="1"/>
</dbReference>
<dbReference type="GO" id="GO:0005544">
    <property type="term" value="F:calcium-dependent phospholipid binding"/>
    <property type="evidence" value="ECO:0007669"/>
    <property type="project" value="InterPro"/>
</dbReference>
<dbReference type="InterPro" id="IPR038983">
    <property type="entry name" value="C2CD5"/>
</dbReference>
<dbReference type="Gene3D" id="2.60.40.150">
    <property type="entry name" value="C2 domain"/>
    <property type="match status" value="1"/>
</dbReference>
<evidence type="ECO:0000259" key="2">
    <source>
        <dbReference type="PROSITE" id="PS50004"/>
    </source>
</evidence>
<gene>
    <name evidence="3" type="ORF">C0Q70_05111</name>
</gene>
<dbReference type="GO" id="GO:0090314">
    <property type="term" value="P:positive regulation of protein targeting to membrane"/>
    <property type="evidence" value="ECO:0007669"/>
    <property type="project" value="TreeGrafter"/>
</dbReference>
<keyword evidence="4" id="KW-1185">Reference proteome</keyword>
<dbReference type="GO" id="GO:0005509">
    <property type="term" value="F:calcium ion binding"/>
    <property type="evidence" value="ECO:0007669"/>
    <property type="project" value="TreeGrafter"/>
</dbReference>
<dbReference type="OrthoDB" id="419768at2759"/>
<dbReference type="Pfam" id="PF23128">
    <property type="entry name" value="YbjQ_4"/>
    <property type="match status" value="1"/>
</dbReference>
<dbReference type="GO" id="GO:0031340">
    <property type="term" value="P:positive regulation of vesicle fusion"/>
    <property type="evidence" value="ECO:0007669"/>
    <property type="project" value="TreeGrafter"/>
</dbReference>
<dbReference type="InterPro" id="IPR056431">
    <property type="entry name" value="C2CD5_YbjQ-rel_dom"/>
</dbReference>
<evidence type="ECO:0000313" key="4">
    <source>
        <dbReference type="Proteomes" id="UP000245119"/>
    </source>
</evidence>